<name>S9S9S9_MAGFU</name>
<dbReference type="OrthoDB" id="9810140at2"/>
<dbReference type="PANTHER" id="PTHR30204:SF15">
    <property type="entry name" value="BLL5018 PROTEIN"/>
    <property type="match status" value="1"/>
</dbReference>
<dbReference type="Pfam" id="PF13411">
    <property type="entry name" value="MerR_1"/>
    <property type="match status" value="1"/>
</dbReference>
<gene>
    <name evidence="4" type="ORF">K678_05261</name>
</gene>
<dbReference type="PATRIC" id="fig|1316936.3.peg.1056"/>
<dbReference type="InterPro" id="IPR009061">
    <property type="entry name" value="DNA-bd_dom_put_sf"/>
</dbReference>
<dbReference type="Gene3D" id="1.10.1660.10">
    <property type="match status" value="1"/>
</dbReference>
<feature type="domain" description="HTH merR-type" evidence="3">
    <location>
        <begin position="23"/>
        <end position="91"/>
    </location>
</feature>
<dbReference type="STRING" id="1316936.K678_05261"/>
<dbReference type="GO" id="GO:0003677">
    <property type="term" value="F:DNA binding"/>
    <property type="evidence" value="ECO:0007669"/>
    <property type="project" value="UniProtKB-KW"/>
</dbReference>
<dbReference type="eggNOG" id="COG0789">
    <property type="taxonomic scope" value="Bacteria"/>
</dbReference>
<evidence type="ECO:0000256" key="2">
    <source>
        <dbReference type="SAM" id="MobiDB-lite"/>
    </source>
</evidence>
<dbReference type="AlphaFoldDB" id="S9S9S9"/>
<keyword evidence="1" id="KW-0238">DNA-binding</keyword>
<dbReference type="RefSeq" id="WP_021131416.1">
    <property type="nucleotide sequence ID" value="NZ_AQPH01000012.1"/>
</dbReference>
<dbReference type="SUPFAM" id="SSF46955">
    <property type="entry name" value="Putative DNA-binding domain"/>
    <property type="match status" value="1"/>
</dbReference>
<dbReference type="InterPro" id="IPR047057">
    <property type="entry name" value="MerR_fam"/>
</dbReference>
<reference evidence="4 5" key="1">
    <citation type="submission" date="2013-04" db="EMBL/GenBank/DDBJ databases">
        <authorList>
            <person name="Kuznetsov B."/>
            <person name="Ivanovsky R."/>
        </authorList>
    </citation>
    <scope>NUCLEOTIDE SEQUENCE [LARGE SCALE GENOMIC DNA]</scope>
    <source>
        <strain evidence="4 5">MGU-K5</strain>
    </source>
</reference>
<protein>
    <submittedName>
        <fullName evidence="4">Transcriptional regulator</fullName>
    </submittedName>
</protein>
<sequence>MAEDEGDLSQGRRSGKSETAFRTISEVADELEVPQHVLRFWEGRFPQVRPLKRGGGRRYYRPEDVALLRRIRDLLYREGYTIKGVQKLLKESGVGPSGSDSPASSVRPLAFTADDDRDDETEDADDPAEDLPVVVVPERRPTPVISTVAPRAPATGTVSGPAPVSSVMVAAPIPVRPSAPVAPSVPPARGLGADTRVALLDILAELEVLRGLLHRR</sequence>
<accession>S9S9S9</accession>
<dbReference type="PROSITE" id="PS50937">
    <property type="entry name" value="HTH_MERR_2"/>
    <property type="match status" value="1"/>
</dbReference>
<proteinExistence type="predicted"/>
<organism evidence="4 5">
    <name type="scientific">Magnetospirillum fulvum MGU-K5</name>
    <dbReference type="NCBI Taxonomy" id="1316936"/>
    <lineage>
        <taxon>Bacteria</taxon>
        <taxon>Pseudomonadati</taxon>
        <taxon>Pseudomonadota</taxon>
        <taxon>Alphaproteobacteria</taxon>
        <taxon>Rhodospirillales</taxon>
        <taxon>Rhodospirillaceae</taxon>
        <taxon>Magnetospirillum</taxon>
    </lineage>
</organism>
<evidence type="ECO:0000313" key="4">
    <source>
        <dbReference type="EMBL" id="EPY02597.1"/>
    </source>
</evidence>
<evidence type="ECO:0000259" key="3">
    <source>
        <dbReference type="PROSITE" id="PS50937"/>
    </source>
</evidence>
<evidence type="ECO:0000313" key="5">
    <source>
        <dbReference type="Proteomes" id="UP000015350"/>
    </source>
</evidence>
<comment type="caution">
    <text evidence="4">The sequence shown here is derived from an EMBL/GenBank/DDBJ whole genome shotgun (WGS) entry which is preliminary data.</text>
</comment>
<dbReference type="PANTHER" id="PTHR30204">
    <property type="entry name" value="REDOX-CYCLING DRUG-SENSING TRANSCRIPTIONAL ACTIVATOR SOXR"/>
    <property type="match status" value="1"/>
</dbReference>
<dbReference type="CDD" id="cd04765">
    <property type="entry name" value="HTH_MlrA-like_sg2"/>
    <property type="match status" value="1"/>
</dbReference>
<feature type="region of interest" description="Disordered" evidence="2">
    <location>
        <begin position="1"/>
        <end position="20"/>
    </location>
</feature>
<dbReference type="GO" id="GO:0003700">
    <property type="term" value="F:DNA-binding transcription factor activity"/>
    <property type="evidence" value="ECO:0007669"/>
    <property type="project" value="InterPro"/>
</dbReference>
<dbReference type="Proteomes" id="UP000015350">
    <property type="component" value="Unassembled WGS sequence"/>
</dbReference>
<dbReference type="SMART" id="SM00422">
    <property type="entry name" value="HTH_MERR"/>
    <property type="match status" value="1"/>
</dbReference>
<dbReference type="EMBL" id="AQPH01000012">
    <property type="protein sequence ID" value="EPY02597.1"/>
    <property type="molecule type" value="Genomic_DNA"/>
</dbReference>
<evidence type="ECO:0000256" key="1">
    <source>
        <dbReference type="ARBA" id="ARBA00023125"/>
    </source>
</evidence>
<dbReference type="InterPro" id="IPR000551">
    <property type="entry name" value="MerR-type_HTH_dom"/>
</dbReference>